<dbReference type="Proteomes" id="UP001180616">
    <property type="component" value="Chromosome"/>
</dbReference>
<evidence type="ECO:0000313" key="1">
    <source>
        <dbReference type="EMBL" id="WMW66633.1"/>
    </source>
</evidence>
<gene>
    <name evidence="1" type="ORF">KPS_001235</name>
</gene>
<accession>A0ABY9R6G7</accession>
<dbReference type="RefSeq" id="WP_309542497.1">
    <property type="nucleotide sequence ID" value="NZ_CP133659.1"/>
</dbReference>
<evidence type="ECO:0000313" key="2">
    <source>
        <dbReference type="Proteomes" id="UP001180616"/>
    </source>
</evidence>
<sequence length="71" mass="7923">MAPEYTVPTGPISRHLFRGLVDIDHLAQEPATPETRERLRGLLHEMHAQVDRVAALENTPLVTFNPPKEAA</sequence>
<dbReference type="EMBL" id="CP133659">
    <property type="protein sequence ID" value="WMW66633.1"/>
    <property type="molecule type" value="Genomic_DNA"/>
</dbReference>
<proteinExistence type="predicted"/>
<reference evidence="1" key="1">
    <citation type="submission" date="2023-09" db="EMBL/GenBank/DDBJ databases">
        <authorList>
            <consortium name="CW5 consortium"/>
            <person name="Lu C.-W."/>
        </authorList>
    </citation>
    <scope>NUCLEOTIDE SEQUENCE</scope>
    <source>
        <strain evidence="1">KPS</strain>
    </source>
</reference>
<organism evidence="1 2">
    <name type="scientific">Nitratidesulfovibrio liaohensis</name>
    <dbReference type="NCBI Taxonomy" id="2604158"/>
    <lineage>
        <taxon>Bacteria</taxon>
        <taxon>Pseudomonadati</taxon>
        <taxon>Thermodesulfobacteriota</taxon>
        <taxon>Desulfovibrionia</taxon>
        <taxon>Desulfovibrionales</taxon>
        <taxon>Desulfovibrionaceae</taxon>
        <taxon>Nitratidesulfovibrio</taxon>
    </lineage>
</organism>
<keyword evidence="2" id="KW-1185">Reference proteome</keyword>
<name>A0ABY9R6G7_9BACT</name>
<protein>
    <submittedName>
        <fullName evidence="1">Uncharacterized protein</fullName>
    </submittedName>
</protein>